<comment type="caution">
    <text evidence="1">The sequence shown here is derived from an EMBL/GenBank/DDBJ whole genome shotgun (WGS) entry which is preliminary data.</text>
</comment>
<evidence type="ECO:0000313" key="1">
    <source>
        <dbReference type="EMBL" id="MEM4988802.1"/>
    </source>
</evidence>
<protein>
    <submittedName>
        <fullName evidence="1">Uncharacterized protein</fullName>
    </submittedName>
</protein>
<organism evidence="1 2">
    <name type="scientific">Collimonas rhizosphaerae</name>
    <dbReference type="NCBI Taxonomy" id="3126357"/>
    <lineage>
        <taxon>Bacteria</taxon>
        <taxon>Pseudomonadati</taxon>
        <taxon>Pseudomonadota</taxon>
        <taxon>Betaproteobacteria</taxon>
        <taxon>Burkholderiales</taxon>
        <taxon>Oxalobacteraceae</taxon>
        <taxon>Collimonas</taxon>
    </lineage>
</organism>
<accession>A0ABU9PXR9</accession>
<sequence length="88" mass="9877">MSTTQQNNRVDEVQLLDDHAVDLFAKAMKEKLAKKRLQGFGGWHDISTLRDATLNELLLRAVAKGDPVDVGNFAMMLFCRNDNNKESA</sequence>
<evidence type="ECO:0000313" key="2">
    <source>
        <dbReference type="Proteomes" id="UP001495910"/>
    </source>
</evidence>
<name>A0ABU9PXR9_9BURK</name>
<dbReference type="Proteomes" id="UP001495910">
    <property type="component" value="Unassembled WGS sequence"/>
</dbReference>
<proteinExistence type="predicted"/>
<dbReference type="EMBL" id="JBANDC010000010">
    <property type="protein sequence ID" value="MEM4988802.1"/>
    <property type="molecule type" value="Genomic_DNA"/>
</dbReference>
<reference evidence="1 2" key="1">
    <citation type="submission" date="2024-02" db="EMBL/GenBank/DDBJ databases">
        <title>Draft genome sequence of Collimonas sp. strain H4R21, an effective mineral-weathering bacterial strain isolated from the beech rhizosphere.</title>
        <authorList>
            <person name="Morin E."/>
            <person name="Uroz S."/>
            <person name="Leveau J.H.J."/>
            <person name="Kumar R."/>
            <person name="Rey M.W."/>
            <person name="Pham J."/>
        </authorList>
    </citation>
    <scope>NUCLEOTIDE SEQUENCE [LARGE SCALE GENOMIC DNA]</scope>
    <source>
        <strain evidence="1 2">H4R21</strain>
    </source>
</reference>
<dbReference type="RefSeq" id="WP_342830126.1">
    <property type="nucleotide sequence ID" value="NZ_JBANDC010000010.1"/>
</dbReference>
<keyword evidence="2" id="KW-1185">Reference proteome</keyword>
<gene>
    <name evidence="1" type="ORF">V8G57_15520</name>
</gene>